<reference evidence="2 3" key="1">
    <citation type="journal article" date="2012" name="PLoS Pathog.">
        <title>Diverse lifestyles and strategies of plant pathogenesis encoded in the genomes of eighteen Dothideomycetes fungi.</title>
        <authorList>
            <person name="Ohm R.A."/>
            <person name="Feau N."/>
            <person name="Henrissat B."/>
            <person name="Schoch C.L."/>
            <person name="Horwitz B.A."/>
            <person name="Barry K.W."/>
            <person name="Condon B.J."/>
            <person name="Copeland A.C."/>
            <person name="Dhillon B."/>
            <person name="Glaser F."/>
            <person name="Hesse C.N."/>
            <person name="Kosti I."/>
            <person name="LaButti K."/>
            <person name="Lindquist E.A."/>
            <person name="Lucas S."/>
            <person name="Salamov A.A."/>
            <person name="Bradshaw R.E."/>
            <person name="Ciuffetti L."/>
            <person name="Hamelin R.C."/>
            <person name="Kema G.H.J."/>
            <person name="Lawrence C."/>
            <person name="Scott J.A."/>
            <person name="Spatafora J.W."/>
            <person name="Turgeon B.G."/>
            <person name="de Wit P.J.G.M."/>
            <person name="Zhong S."/>
            <person name="Goodwin S.B."/>
            <person name="Grigoriev I.V."/>
        </authorList>
    </citation>
    <scope>NUCLEOTIDE SEQUENCE [LARGE SCALE GENOMIC DNA]</scope>
    <source>
        <strain evidence="2 3">UAMH 10762</strain>
    </source>
</reference>
<proteinExistence type="predicted"/>
<organism evidence="2 3">
    <name type="scientific">Baudoinia panamericana (strain UAMH 10762)</name>
    <name type="common">Angels' share fungus</name>
    <name type="synonym">Baudoinia compniacensis (strain UAMH 10762)</name>
    <dbReference type="NCBI Taxonomy" id="717646"/>
    <lineage>
        <taxon>Eukaryota</taxon>
        <taxon>Fungi</taxon>
        <taxon>Dikarya</taxon>
        <taxon>Ascomycota</taxon>
        <taxon>Pezizomycotina</taxon>
        <taxon>Dothideomycetes</taxon>
        <taxon>Dothideomycetidae</taxon>
        <taxon>Mycosphaerellales</taxon>
        <taxon>Teratosphaeriaceae</taxon>
        <taxon>Baudoinia</taxon>
    </lineage>
</organism>
<dbReference type="EMBL" id="KB445555">
    <property type="protein sequence ID" value="EMC96694.1"/>
    <property type="molecule type" value="Genomic_DNA"/>
</dbReference>
<evidence type="ECO:0000256" key="1">
    <source>
        <dbReference type="SAM" id="MobiDB-lite"/>
    </source>
</evidence>
<evidence type="ECO:0000313" key="3">
    <source>
        <dbReference type="Proteomes" id="UP000011761"/>
    </source>
</evidence>
<name>M2NC00_BAUPA</name>
<dbReference type="KEGG" id="bcom:BAUCODRAFT_486343"/>
<dbReference type="RefSeq" id="XP_007676640.1">
    <property type="nucleotide sequence ID" value="XM_007678450.1"/>
</dbReference>
<dbReference type="GeneID" id="19114813"/>
<keyword evidence="3" id="KW-1185">Reference proteome</keyword>
<evidence type="ECO:0000313" key="2">
    <source>
        <dbReference type="EMBL" id="EMC96694.1"/>
    </source>
</evidence>
<gene>
    <name evidence="2" type="ORF">BAUCODRAFT_486343</name>
</gene>
<dbReference type="Proteomes" id="UP000011761">
    <property type="component" value="Unassembled WGS sequence"/>
</dbReference>
<protein>
    <submittedName>
        <fullName evidence="2">Uncharacterized protein</fullName>
    </submittedName>
</protein>
<dbReference type="AlphaFoldDB" id="M2NC00"/>
<feature type="region of interest" description="Disordered" evidence="1">
    <location>
        <begin position="151"/>
        <end position="170"/>
    </location>
</feature>
<dbReference type="OrthoDB" id="3818731at2759"/>
<dbReference type="HOGENOM" id="CLU_454905_0_0_1"/>
<accession>M2NC00</accession>
<sequence length="600" mass="66975">MSTAPPSSEVIATATLRLCGSASNPTIRYQLLKDTSAIITEIGLLSDLGSDGTVYFPLFHAEQEPCTVHRPLQDLLHIWRPDLINEAVFCVHVYKRLHELTDEDISQAEDEVSSRIGSLSPTIAAEARQKHVDLAPVVNILSAHGKAPPVGNFAPVSDMRPRGRKAPQSTIKAIRDSGNIKQESHSVPRGTSRLLNDTVLACHSSAETDDTEEVDDDEVQVALQFILNDQPMLNSNTWRPTILTVPGSKEVASLPDQIAIRMRQIASTEEALVLQLAGGGLIMGFNVSLQLSDETSHLVDFEQGRILIQTVSDLFPANTERRVTAKITILFAGTDQPFFNLDQAIMPDVQSISQVYRLGTVISDLWQPRNVRIPFKTAIVGALSDDKQLRLGGVALWEVNGLNVGHSYSGESLPFKLSYEWLKKYHGVRSIRELEVLVKAHREDDDKETRKQAVTTPSYTLRPWRVEENGPKVPLLHVAVHCVNMLPEVNPPLVFPAPTNMQFELRPVNTNIHSVETMICTELKATGSRDRRTTARLFKDGQAEGWRMVLWVLPQRRGRHTMLRWTEGNLNRFLRADADEVDPRLYLEAHLVEGEEEHGN</sequence>